<keyword evidence="3" id="KW-1185">Reference proteome</keyword>
<dbReference type="PANTHER" id="PTHR13258">
    <property type="entry name" value="SYNDETIN"/>
    <property type="match status" value="1"/>
</dbReference>
<evidence type="ECO:0000259" key="1">
    <source>
        <dbReference type="Pfam" id="PF10474"/>
    </source>
</evidence>
<feature type="domain" description="Syndetin C-terminal" evidence="1">
    <location>
        <begin position="21"/>
        <end position="99"/>
    </location>
</feature>
<dbReference type="InterPro" id="IPR019514">
    <property type="entry name" value="Syndetin_C"/>
</dbReference>
<protein>
    <recommendedName>
        <fullName evidence="1">Syndetin C-terminal domain-containing protein</fullName>
    </recommendedName>
</protein>
<dbReference type="PANTHER" id="PTHR13258:SF0">
    <property type="entry name" value="SYNDETIN"/>
    <property type="match status" value="1"/>
</dbReference>
<name>A0ABR0B6E7_9CRUS</name>
<gene>
    <name evidence="2" type="ORF">OUZ56_029299</name>
</gene>
<dbReference type="Proteomes" id="UP001234178">
    <property type="component" value="Unassembled WGS sequence"/>
</dbReference>
<reference evidence="2 3" key="1">
    <citation type="journal article" date="2023" name="Nucleic Acids Res.">
        <title>The hologenome of Daphnia magna reveals possible DNA methylation and microbiome-mediated evolution of the host genome.</title>
        <authorList>
            <person name="Chaturvedi A."/>
            <person name="Li X."/>
            <person name="Dhandapani V."/>
            <person name="Marshall H."/>
            <person name="Kissane S."/>
            <person name="Cuenca-Cambronero M."/>
            <person name="Asole G."/>
            <person name="Calvet F."/>
            <person name="Ruiz-Romero M."/>
            <person name="Marangio P."/>
            <person name="Guigo R."/>
            <person name="Rago D."/>
            <person name="Mirbahai L."/>
            <person name="Eastwood N."/>
            <person name="Colbourne J.K."/>
            <person name="Zhou J."/>
            <person name="Mallon E."/>
            <person name="Orsini L."/>
        </authorList>
    </citation>
    <scope>NUCLEOTIDE SEQUENCE [LARGE SCALE GENOMIC DNA]</scope>
    <source>
        <strain evidence="2">LRV0_1</strain>
    </source>
</reference>
<dbReference type="InterPro" id="IPR040047">
    <property type="entry name" value="VPS50"/>
</dbReference>
<dbReference type="EMBL" id="JAOYFB010000040">
    <property type="protein sequence ID" value="KAK4037263.1"/>
    <property type="molecule type" value="Genomic_DNA"/>
</dbReference>
<evidence type="ECO:0000313" key="3">
    <source>
        <dbReference type="Proteomes" id="UP001234178"/>
    </source>
</evidence>
<dbReference type="Pfam" id="PF10474">
    <property type="entry name" value="Syndetin_C"/>
    <property type="match status" value="1"/>
</dbReference>
<sequence>MFRVLVVSSWMQPDCVWLLTINMVLSDYDSSVLCVCYPQILPPEIYNILWDQILRACYHTLLDGFSAVRKCTNEGRALMQLDFRHFQVKVESLTRLRPLLTHILSKHT</sequence>
<accession>A0ABR0B6E7</accession>
<evidence type="ECO:0000313" key="2">
    <source>
        <dbReference type="EMBL" id="KAK4037263.1"/>
    </source>
</evidence>
<organism evidence="2 3">
    <name type="scientific">Daphnia magna</name>
    <dbReference type="NCBI Taxonomy" id="35525"/>
    <lineage>
        <taxon>Eukaryota</taxon>
        <taxon>Metazoa</taxon>
        <taxon>Ecdysozoa</taxon>
        <taxon>Arthropoda</taxon>
        <taxon>Crustacea</taxon>
        <taxon>Branchiopoda</taxon>
        <taxon>Diplostraca</taxon>
        <taxon>Cladocera</taxon>
        <taxon>Anomopoda</taxon>
        <taxon>Daphniidae</taxon>
        <taxon>Daphnia</taxon>
    </lineage>
</organism>
<proteinExistence type="predicted"/>
<comment type="caution">
    <text evidence="2">The sequence shown here is derived from an EMBL/GenBank/DDBJ whole genome shotgun (WGS) entry which is preliminary data.</text>
</comment>